<dbReference type="PhylomeDB" id="Q6N945"/>
<dbReference type="PRINTS" id="PR00080">
    <property type="entry name" value="SDRFAMILY"/>
</dbReference>
<dbReference type="PANTHER" id="PTHR43658:SF8">
    <property type="entry name" value="17-BETA-HYDROXYSTEROID DEHYDROGENASE 14-RELATED"/>
    <property type="match status" value="1"/>
</dbReference>
<dbReference type="InterPro" id="IPR002347">
    <property type="entry name" value="SDR_fam"/>
</dbReference>
<dbReference type="GO" id="GO:0016491">
    <property type="term" value="F:oxidoreductase activity"/>
    <property type="evidence" value="ECO:0007669"/>
    <property type="project" value="UniProtKB-KW"/>
</dbReference>
<dbReference type="AlphaFoldDB" id="Q6N945"/>
<organism evidence="5">
    <name type="scientific">Rhodopseudomonas palustris (strain ATCC BAA-98 / CGA009)</name>
    <dbReference type="NCBI Taxonomy" id="258594"/>
    <lineage>
        <taxon>Bacteria</taxon>
        <taxon>Pseudomonadati</taxon>
        <taxon>Pseudomonadota</taxon>
        <taxon>Alphaproteobacteria</taxon>
        <taxon>Hyphomicrobiales</taxon>
        <taxon>Nitrobacteraceae</taxon>
        <taxon>Rhodopseudomonas</taxon>
    </lineage>
</organism>
<name>Q6N945_RHOPA</name>
<evidence type="ECO:0000256" key="2">
    <source>
        <dbReference type="ARBA" id="ARBA00023002"/>
    </source>
</evidence>
<dbReference type="Gene3D" id="3.40.50.720">
    <property type="entry name" value="NAD(P)-binding Rossmann-like Domain"/>
    <property type="match status" value="1"/>
</dbReference>
<dbReference type="HOGENOM" id="CLU_010194_42_0_5"/>
<gene>
    <name evidence="5" type="ordered locus">RPA1705</name>
</gene>
<dbReference type="PANTHER" id="PTHR43658">
    <property type="entry name" value="SHORT-CHAIN DEHYDROGENASE/REDUCTASE"/>
    <property type="match status" value="1"/>
</dbReference>
<protein>
    <submittedName>
        <fullName evidence="5">Possible 3-hydroxyacyl-CoA dehydrogenase type II</fullName>
    </submittedName>
</protein>
<feature type="compositionally biased region" description="Polar residues" evidence="4">
    <location>
        <begin position="91"/>
        <end position="100"/>
    </location>
</feature>
<evidence type="ECO:0000256" key="1">
    <source>
        <dbReference type="ARBA" id="ARBA00006484"/>
    </source>
</evidence>
<dbReference type="PRINTS" id="PR00081">
    <property type="entry name" value="GDHRDH"/>
</dbReference>
<reference evidence="5" key="1">
    <citation type="journal article" date="2004" name="Nat. Biotechnol.">
        <title>Complete genome sequence of the metabolically versatile photosynthetic bacterium Rhodopseudomonas palustris.</title>
        <authorList>
            <person name="Larimer F.W."/>
            <person name="Chain P."/>
            <person name="Hauser L."/>
            <person name="Lamerdin J."/>
            <person name="Malfatti S."/>
            <person name="Do L."/>
            <person name="Land M.L."/>
            <person name="Pelletier D.A."/>
            <person name="Beatty J.T."/>
            <person name="Lang A.S."/>
            <person name="Tabita F.R."/>
            <person name="Gibson J.L."/>
            <person name="Hanson T.E."/>
            <person name="Bobst C."/>
            <person name="Torres J.L."/>
            <person name="Peres C."/>
            <person name="Harrison F.H."/>
            <person name="Gibson J."/>
            <person name="Harwood C.S."/>
        </authorList>
    </citation>
    <scope>NUCLEOTIDE SEQUENCE [LARGE SCALE GENOMIC DNA]</scope>
    <source>
        <strain evidence="5">CGA009</strain>
    </source>
</reference>
<dbReference type="FunFam" id="3.40.50.720:FF:000215">
    <property type="entry name" value="3-hydroxyacyl-CoA dehydrogenase type-2"/>
    <property type="match status" value="1"/>
</dbReference>
<feature type="region of interest" description="Disordered" evidence="4">
    <location>
        <begin position="14"/>
        <end position="103"/>
    </location>
</feature>
<dbReference type="SUPFAM" id="SSF51735">
    <property type="entry name" value="NAD(P)-binding Rossmann-fold domains"/>
    <property type="match status" value="1"/>
</dbReference>
<proteinExistence type="inferred from homology"/>
<dbReference type="InterPro" id="IPR036291">
    <property type="entry name" value="NAD(P)-bd_dom_sf"/>
</dbReference>
<evidence type="ECO:0000256" key="3">
    <source>
        <dbReference type="RuleBase" id="RU000363"/>
    </source>
</evidence>
<keyword evidence="2" id="KW-0560">Oxidoreductase</keyword>
<accession>Q6N945</accession>
<comment type="similarity">
    <text evidence="1 3">Belongs to the short-chain dehydrogenases/reductases (SDR) family.</text>
</comment>
<dbReference type="Pfam" id="PF00106">
    <property type="entry name" value="adh_short"/>
    <property type="match status" value="1"/>
</dbReference>
<dbReference type="eggNOG" id="COG1028">
    <property type="taxonomic scope" value="Bacteria"/>
</dbReference>
<evidence type="ECO:0000313" key="5">
    <source>
        <dbReference type="EMBL" id="CAE27146.1"/>
    </source>
</evidence>
<dbReference type="PROSITE" id="PS00061">
    <property type="entry name" value="ADH_SHORT"/>
    <property type="match status" value="1"/>
</dbReference>
<evidence type="ECO:0000256" key="4">
    <source>
        <dbReference type="SAM" id="MobiDB-lite"/>
    </source>
</evidence>
<dbReference type="InterPro" id="IPR020904">
    <property type="entry name" value="Sc_DH/Rdtase_CS"/>
</dbReference>
<dbReference type="EMBL" id="BX572598">
    <property type="protein sequence ID" value="CAE27146.1"/>
    <property type="molecule type" value="Genomic_DNA"/>
</dbReference>
<dbReference type="STRING" id="258594.RPA1705"/>
<sequence length="358" mass="37664">MELQAPPGHCSYLYKKKTPGNAQAICRNASSTKRHPRRDLEPDRWRPKPRPFAGHNDRGNAQGAVEGPDQQRNNHAGRIGPTALKRRRAVSSETKLQESAQGKGYPMQLKDVSVLITGGGSGLGAATARAMAAKGAKVAVLDMNKDNAEKVAAEIGGVACVGDVSQEAPVKEAIAKAEAAHGIVRVLVNCAGIGGAVKTVSKNGAYPLDHFSRIINVNLIGSFNCIRLVAERMQSAPTIGEERGVCINTASVAAFDGQIGQAAYSASKGGIVGMTLPVARDLASMNIRVMTIAPGLFLTPLLMGLSEDARKSLGSQVPHPARLGDPSEYASLAVQIVENPMLNGETIRLDGAIRMAPR</sequence>